<sequence length="80" mass="9471">MSSSEDKCEVYKEKREDRRKMKYFREVINSTEGRKGKNKPPLGVVYKNVEVEDAGGQFFLLLELSALRNFRHYSQHVLFL</sequence>
<gene>
    <name evidence="1" type="ORF">F2Q69_00058697</name>
</gene>
<name>A0A8S9RE31_BRACR</name>
<evidence type="ECO:0000313" key="2">
    <source>
        <dbReference type="Proteomes" id="UP000712600"/>
    </source>
</evidence>
<evidence type="ECO:0000313" key="1">
    <source>
        <dbReference type="EMBL" id="KAF3570949.1"/>
    </source>
</evidence>
<dbReference type="EMBL" id="QGKX02000095">
    <property type="protein sequence ID" value="KAF3570949.1"/>
    <property type="molecule type" value="Genomic_DNA"/>
</dbReference>
<proteinExistence type="predicted"/>
<reference evidence="1" key="1">
    <citation type="submission" date="2019-12" db="EMBL/GenBank/DDBJ databases">
        <title>Genome sequencing and annotation of Brassica cretica.</title>
        <authorList>
            <person name="Studholme D.J."/>
            <person name="Sarris P."/>
        </authorList>
    </citation>
    <scope>NUCLEOTIDE SEQUENCE</scope>
    <source>
        <strain evidence="1">PFS-109/04</strain>
        <tissue evidence="1">Leaf</tissue>
    </source>
</reference>
<dbReference type="AlphaFoldDB" id="A0A8S9RE31"/>
<accession>A0A8S9RE31</accession>
<organism evidence="1 2">
    <name type="scientific">Brassica cretica</name>
    <name type="common">Mustard</name>
    <dbReference type="NCBI Taxonomy" id="69181"/>
    <lineage>
        <taxon>Eukaryota</taxon>
        <taxon>Viridiplantae</taxon>
        <taxon>Streptophyta</taxon>
        <taxon>Embryophyta</taxon>
        <taxon>Tracheophyta</taxon>
        <taxon>Spermatophyta</taxon>
        <taxon>Magnoliopsida</taxon>
        <taxon>eudicotyledons</taxon>
        <taxon>Gunneridae</taxon>
        <taxon>Pentapetalae</taxon>
        <taxon>rosids</taxon>
        <taxon>malvids</taxon>
        <taxon>Brassicales</taxon>
        <taxon>Brassicaceae</taxon>
        <taxon>Brassiceae</taxon>
        <taxon>Brassica</taxon>
    </lineage>
</organism>
<comment type="caution">
    <text evidence="1">The sequence shown here is derived from an EMBL/GenBank/DDBJ whole genome shotgun (WGS) entry which is preliminary data.</text>
</comment>
<protein>
    <submittedName>
        <fullName evidence="1">Uncharacterized protein</fullName>
    </submittedName>
</protein>
<dbReference type="Proteomes" id="UP000712600">
    <property type="component" value="Unassembled WGS sequence"/>
</dbReference>